<keyword evidence="5" id="KW-0539">Nucleus</keyword>
<dbReference type="AlphaFoldDB" id="A0AAD7B0N7"/>
<reference evidence="7" key="1">
    <citation type="submission" date="2023-03" db="EMBL/GenBank/DDBJ databases">
        <title>Massive genome expansion in bonnet fungi (Mycena s.s.) driven by repeated elements and novel gene families across ecological guilds.</title>
        <authorList>
            <consortium name="Lawrence Berkeley National Laboratory"/>
            <person name="Harder C.B."/>
            <person name="Miyauchi S."/>
            <person name="Viragh M."/>
            <person name="Kuo A."/>
            <person name="Thoen E."/>
            <person name="Andreopoulos B."/>
            <person name="Lu D."/>
            <person name="Skrede I."/>
            <person name="Drula E."/>
            <person name="Henrissat B."/>
            <person name="Morin E."/>
            <person name="Kohler A."/>
            <person name="Barry K."/>
            <person name="LaButti K."/>
            <person name="Morin E."/>
            <person name="Salamov A."/>
            <person name="Lipzen A."/>
            <person name="Mereny Z."/>
            <person name="Hegedus B."/>
            <person name="Baldrian P."/>
            <person name="Stursova M."/>
            <person name="Weitz H."/>
            <person name="Taylor A."/>
            <person name="Grigoriev I.V."/>
            <person name="Nagy L.G."/>
            <person name="Martin F."/>
            <person name="Kauserud H."/>
        </authorList>
    </citation>
    <scope>NUCLEOTIDE SEQUENCE</scope>
    <source>
        <strain evidence="7">CBHHK067</strain>
    </source>
</reference>
<evidence type="ECO:0000256" key="3">
    <source>
        <dbReference type="ARBA" id="ARBA00023015"/>
    </source>
</evidence>
<evidence type="ECO:0000259" key="6">
    <source>
        <dbReference type="PROSITE" id="PS50048"/>
    </source>
</evidence>
<keyword evidence="2" id="KW-0479">Metal-binding</keyword>
<evidence type="ECO:0000256" key="2">
    <source>
        <dbReference type="ARBA" id="ARBA00022723"/>
    </source>
</evidence>
<dbReference type="InterPro" id="IPR001138">
    <property type="entry name" value="Zn2Cys6_DnaBD"/>
</dbReference>
<dbReference type="SUPFAM" id="SSF57701">
    <property type="entry name" value="Zn2/Cys6 DNA-binding domain"/>
    <property type="match status" value="1"/>
</dbReference>
<dbReference type="CDD" id="cd12148">
    <property type="entry name" value="fungal_TF_MHR"/>
    <property type="match status" value="1"/>
</dbReference>
<evidence type="ECO:0000313" key="7">
    <source>
        <dbReference type="EMBL" id="KAJ7607063.1"/>
    </source>
</evidence>
<dbReference type="PANTHER" id="PTHR47338:SF29">
    <property type="entry name" value="ZN(2)-C6 FUNGAL-TYPE DOMAIN-CONTAINING PROTEIN"/>
    <property type="match status" value="1"/>
</dbReference>
<keyword evidence="8" id="KW-1185">Reference proteome</keyword>
<keyword evidence="3" id="KW-0805">Transcription regulation</keyword>
<name>A0AAD7B0N7_MYCRO</name>
<dbReference type="CDD" id="cd00067">
    <property type="entry name" value="GAL4"/>
    <property type="match status" value="1"/>
</dbReference>
<dbReference type="Gene3D" id="4.10.240.10">
    <property type="entry name" value="Zn(2)-C6 fungal-type DNA-binding domain"/>
    <property type="match status" value="1"/>
</dbReference>
<dbReference type="EMBL" id="JARKIE010001081">
    <property type="protein sequence ID" value="KAJ7607063.1"/>
    <property type="molecule type" value="Genomic_DNA"/>
</dbReference>
<evidence type="ECO:0000256" key="5">
    <source>
        <dbReference type="ARBA" id="ARBA00023242"/>
    </source>
</evidence>
<dbReference type="PROSITE" id="PS50048">
    <property type="entry name" value="ZN2_CY6_FUNGAL_2"/>
    <property type="match status" value="1"/>
</dbReference>
<protein>
    <recommendedName>
        <fullName evidence="6">Zn(2)-C6 fungal-type domain-containing protein</fullName>
    </recommendedName>
</protein>
<organism evidence="7 8">
    <name type="scientific">Mycena rosella</name>
    <name type="common">Pink bonnet</name>
    <name type="synonym">Agaricus rosellus</name>
    <dbReference type="NCBI Taxonomy" id="1033263"/>
    <lineage>
        <taxon>Eukaryota</taxon>
        <taxon>Fungi</taxon>
        <taxon>Dikarya</taxon>
        <taxon>Basidiomycota</taxon>
        <taxon>Agaricomycotina</taxon>
        <taxon>Agaricomycetes</taxon>
        <taxon>Agaricomycetidae</taxon>
        <taxon>Agaricales</taxon>
        <taxon>Marasmiineae</taxon>
        <taxon>Mycenaceae</taxon>
        <taxon>Mycena</taxon>
    </lineage>
</organism>
<evidence type="ECO:0000256" key="1">
    <source>
        <dbReference type="ARBA" id="ARBA00004123"/>
    </source>
</evidence>
<proteinExistence type="predicted"/>
<dbReference type="Pfam" id="PF00172">
    <property type="entry name" value="Zn_clus"/>
    <property type="match status" value="1"/>
</dbReference>
<dbReference type="InterPro" id="IPR036864">
    <property type="entry name" value="Zn2-C6_fun-type_DNA-bd_sf"/>
</dbReference>
<gene>
    <name evidence="7" type="ORF">B0H17DRAFT_1341768</name>
</gene>
<dbReference type="GO" id="GO:0000981">
    <property type="term" value="F:DNA-binding transcription factor activity, RNA polymerase II-specific"/>
    <property type="evidence" value="ECO:0007669"/>
    <property type="project" value="InterPro"/>
</dbReference>
<dbReference type="GO" id="GO:0008270">
    <property type="term" value="F:zinc ion binding"/>
    <property type="evidence" value="ECO:0007669"/>
    <property type="project" value="InterPro"/>
</dbReference>
<comment type="caution">
    <text evidence="7">The sequence shown here is derived from an EMBL/GenBank/DDBJ whole genome shotgun (WGS) entry which is preliminary data.</text>
</comment>
<dbReference type="InterPro" id="IPR050815">
    <property type="entry name" value="TF_fung"/>
</dbReference>
<keyword evidence="4" id="KW-0804">Transcription</keyword>
<evidence type="ECO:0000313" key="8">
    <source>
        <dbReference type="Proteomes" id="UP001221757"/>
    </source>
</evidence>
<sequence>MSDPPSDSSSRPRPSSYLHKACMNCRRRKIRCDGDRPVCRQCRLRPPRSLVPCKYSHTPPGSTVSPQFEDMVEEMQHRIAQLEASSGADLSRVFLSDPYPPEPLPLLSRNNDEYSLIESSHMEVPPSPPDATRELLDGFLHRFSPSHLFFLDVSDILLGSVSPGLLHTMYLWASRLSLKSTSDPGLSEADLLTLAIDHLARDVATLQFQPPQRILHALQAEVLLSLHYLDDGCVLEGRYHCAAATSLAFTARLHQVQRGSAPHTPHPPFVLSDAALPVPQDFFQRKEQIDAFWSIVILNNYWVAASSLPSSIPCDTSIGTPWPSDHSTPSTPQVLNEGVDVHPTTLLIQASILLERTISFAAHNPVLHSPEFRTLDQRLEFFRARLAPAPPTDTRALVTHALVNVALIRLHGYGPNCLSAAGCVVAQLQNTHFSDWDRVDPILGPLLSAVADVYIAHLTLPTADSNTTLSADLNTVLSSLSALARGSALVQKCLVDSQQRYQMMLAARSV</sequence>
<dbReference type="GO" id="GO:0005634">
    <property type="term" value="C:nucleus"/>
    <property type="evidence" value="ECO:0007669"/>
    <property type="project" value="UniProtKB-SubCell"/>
</dbReference>
<evidence type="ECO:0000256" key="4">
    <source>
        <dbReference type="ARBA" id="ARBA00023163"/>
    </source>
</evidence>
<dbReference type="Proteomes" id="UP001221757">
    <property type="component" value="Unassembled WGS sequence"/>
</dbReference>
<accession>A0AAD7B0N7</accession>
<feature type="domain" description="Zn(2)-C6 fungal-type" evidence="6">
    <location>
        <begin position="21"/>
        <end position="55"/>
    </location>
</feature>
<comment type="subcellular location">
    <subcellularLocation>
        <location evidence="1">Nucleus</location>
    </subcellularLocation>
</comment>
<dbReference type="SMART" id="SM00066">
    <property type="entry name" value="GAL4"/>
    <property type="match status" value="1"/>
</dbReference>
<dbReference type="PANTHER" id="PTHR47338">
    <property type="entry name" value="ZN(II)2CYS6 TRANSCRIPTION FACTOR (EUROFUNG)-RELATED"/>
    <property type="match status" value="1"/>
</dbReference>